<keyword evidence="4" id="KW-0479">Metal-binding</keyword>
<dbReference type="AlphaFoldDB" id="A0A1D2MJI7"/>
<dbReference type="InterPro" id="IPR028009">
    <property type="entry name" value="ESCO_Acetyltransf_dom"/>
</dbReference>
<dbReference type="GO" id="GO:0005634">
    <property type="term" value="C:nucleus"/>
    <property type="evidence" value="ECO:0007669"/>
    <property type="project" value="UniProtKB-SubCell"/>
</dbReference>
<comment type="subcellular location">
    <subcellularLocation>
        <location evidence="1">Nucleus</location>
    </subcellularLocation>
</comment>
<dbReference type="Pfam" id="PF13880">
    <property type="entry name" value="Acetyltransf_13"/>
    <property type="match status" value="1"/>
</dbReference>
<dbReference type="Proteomes" id="UP000094527">
    <property type="component" value="Unassembled WGS sequence"/>
</dbReference>
<dbReference type="Pfam" id="PF13878">
    <property type="entry name" value="zf-C2H2_3"/>
    <property type="match status" value="1"/>
</dbReference>
<dbReference type="PANTHER" id="PTHR45884">
    <property type="entry name" value="N-ACETYLTRANSFERASE ECO"/>
    <property type="match status" value="1"/>
</dbReference>
<proteinExistence type="inferred from homology"/>
<dbReference type="OrthoDB" id="428854at2759"/>
<name>A0A1D2MJI7_ORCCI</name>
<dbReference type="GO" id="GO:0008270">
    <property type="term" value="F:zinc ion binding"/>
    <property type="evidence" value="ECO:0007669"/>
    <property type="project" value="UniProtKB-KW"/>
</dbReference>
<evidence type="ECO:0000313" key="12">
    <source>
        <dbReference type="EMBL" id="ODM93160.1"/>
    </source>
</evidence>
<dbReference type="GO" id="GO:0061733">
    <property type="term" value="F:protein-lysine-acetyltransferase activity"/>
    <property type="evidence" value="ECO:0007669"/>
    <property type="project" value="TreeGrafter"/>
</dbReference>
<dbReference type="GO" id="GO:0000785">
    <property type="term" value="C:chromatin"/>
    <property type="evidence" value="ECO:0007669"/>
    <property type="project" value="TreeGrafter"/>
</dbReference>
<gene>
    <name evidence="12" type="ORF">Ocin01_13520</name>
</gene>
<evidence type="ECO:0000256" key="4">
    <source>
        <dbReference type="ARBA" id="ARBA00022723"/>
    </source>
</evidence>
<evidence type="ECO:0000256" key="2">
    <source>
        <dbReference type="ARBA" id="ARBA00005816"/>
    </source>
</evidence>
<keyword evidence="6" id="KW-0862">Zinc</keyword>
<dbReference type="OMA" id="DHARSHF"/>
<keyword evidence="7" id="KW-0539">Nucleus</keyword>
<evidence type="ECO:0000259" key="10">
    <source>
        <dbReference type="Pfam" id="PF13878"/>
    </source>
</evidence>
<keyword evidence="5" id="KW-0863">Zinc-finger</keyword>
<sequence length="289" mass="32953">MSDADQNGKKLFPIFDKTFRPRKPDPLQEIQHTLQKCQMQQHHLAKRRKCLLGKKETPGLTQMILDAGQKEIGPVFCAECGLLYSPGDIEDEKEHRKAHSRLENLFCIRLWKGANIVQEFPTEACIVVQIDCSKESKRVLNAVKDFLAWLDSELGADYEPCGTQPSEKILLYLFKTRRKNAFRVLGCCVVETIDQEKISCRPIEFNNAQGNAETDEKRILLGITRLWTDTVFRNRHIASRLCDCIRLNCGIPGIIISKNQIGILEPSEDGKTFMMKYTNNSGVQYGYIA</sequence>
<evidence type="ECO:0000256" key="8">
    <source>
        <dbReference type="ARBA" id="ARBA00023306"/>
    </source>
</evidence>
<evidence type="ECO:0000256" key="9">
    <source>
        <dbReference type="ARBA" id="ARBA00023315"/>
    </source>
</evidence>
<reference evidence="12 13" key="1">
    <citation type="journal article" date="2016" name="Genome Biol. Evol.">
        <title>Gene Family Evolution Reflects Adaptation to Soil Environmental Stressors in the Genome of the Collembolan Orchesella cincta.</title>
        <authorList>
            <person name="Faddeeva-Vakhrusheva A."/>
            <person name="Derks M.F."/>
            <person name="Anvar S.Y."/>
            <person name="Agamennone V."/>
            <person name="Suring W."/>
            <person name="Smit S."/>
            <person name="van Straalen N.M."/>
            <person name="Roelofs D."/>
        </authorList>
    </citation>
    <scope>NUCLEOTIDE SEQUENCE [LARGE SCALE GENOMIC DNA]</scope>
    <source>
        <tissue evidence="12">Mixed pool</tissue>
    </source>
</reference>
<dbReference type="GO" id="GO:0007064">
    <property type="term" value="P:mitotic sister chromatid cohesion"/>
    <property type="evidence" value="ECO:0007669"/>
    <property type="project" value="TreeGrafter"/>
</dbReference>
<comment type="similarity">
    <text evidence="2">Belongs to the acetyltransferase family. ECO subfamily.</text>
</comment>
<accession>A0A1D2MJI7</accession>
<evidence type="ECO:0000256" key="3">
    <source>
        <dbReference type="ARBA" id="ARBA00022679"/>
    </source>
</evidence>
<feature type="domain" description="N-acetyltransferase ESCO acetyl-transferase" evidence="11">
    <location>
        <begin position="218"/>
        <end position="282"/>
    </location>
</feature>
<evidence type="ECO:0000259" key="11">
    <source>
        <dbReference type="Pfam" id="PF13880"/>
    </source>
</evidence>
<evidence type="ECO:0000256" key="7">
    <source>
        <dbReference type="ARBA" id="ARBA00023242"/>
    </source>
</evidence>
<evidence type="ECO:0000256" key="1">
    <source>
        <dbReference type="ARBA" id="ARBA00004123"/>
    </source>
</evidence>
<evidence type="ECO:0000313" key="13">
    <source>
        <dbReference type="Proteomes" id="UP000094527"/>
    </source>
</evidence>
<keyword evidence="9" id="KW-0012">Acyltransferase</keyword>
<comment type="caution">
    <text evidence="12">The sequence shown here is derived from an EMBL/GenBank/DDBJ whole genome shotgun (WGS) entry which is preliminary data.</text>
</comment>
<protein>
    <submittedName>
        <fullName evidence="12">N-acetyltransferase ESCO2</fullName>
    </submittedName>
</protein>
<feature type="domain" description="N-acetyltransferase ESCO zinc-finger" evidence="10">
    <location>
        <begin position="62"/>
        <end position="101"/>
    </location>
</feature>
<keyword evidence="13" id="KW-1185">Reference proteome</keyword>
<dbReference type="EMBL" id="LJIJ01001058">
    <property type="protein sequence ID" value="ODM93160.1"/>
    <property type="molecule type" value="Genomic_DNA"/>
</dbReference>
<organism evidence="12 13">
    <name type="scientific">Orchesella cincta</name>
    <name type="common">Springtail</name>
    <name type="synonym">Podura cincta</name>
    <dbReference type="NCBI Taxonomy" id="48709"/>
    <lineage>
        <taxon>Eukaryota</taxon>
        <taxon>Metazoa</taxon>
        <taxon>Ecdysozoa</taxon>
        <taxon>Arthropoda</taxon>
        <taxon>Hexapoda</taxon>
        <taxon>Collembola</taxon>
        <taxon>Entomobryomorpha</taxon>
        <taxon>Entomobryoidea</taxon>
        <taxon>Orchesellidae</taxon>
        <taxon>Orchesellinae</taxon>
        <taxon>Orchesella</taxon>
    </lineage>
</organism>
<evidence type="ECO:0000256" key="5">
    <source>
        <dbReference type="ARBA" id="ARBA00022771"/>
    </source>
</evidence>
<evidence type="ECO:0000256" key="6">
    <source>
        <dbReference type="ARBA" id="ARBA00022833"/>
    </source>
</evidence>
<keyword evidence="8" id="KW-0131">Cell cycle</keyword>
<dbReference type="InterPro" id="IPR028005">
    <property type="entry name" value="AcTrfase_ESCO_Znf_dom"/>
</dbReference>
<keyword evidence="3 12" id="KW-0808">Transferase</keyword>
<dbReference type="STRING" id="48709.A0A1D2MJI7"/>
<dbReference type="PANTHER" id="PTHR45884:SF2">
    <property type="entry name" value="N-ACETYLTRANSFERASE ECO"/>
    <property type="match status" value="1"/>
</dbReference>